<feature type="chain" id="PRO_5007615916" evidence="2">
    <location>
        <begin position="40"/>
        <end position="449"/>
    </location>
</feature>
<protein>
    <submittedName>
        <fullName evidence="3">Fimbrial Usher protein</fullName>
    </submittedName>
</protein>
<evidence type="ECO:0000313" key="4">
    <source>
        <dbReference type="Proteomes" id="UP000076848"/>
    </source>
</evidence>
<keyword evidence="2" id="KW-0732">Signal</keyword>
<reference evidence="3 4" key="1">
    <citation type="submission" date="2016-04" db="EMBL/GenBank/DDBJ databases">
        <authorList>
            <consortium name="Pathogen Informatics"/>
        </authorList>
    </citation>
    <scope>NUCLEOTIDE SEQUENCE [LARGE SCALE GENOMIC DNA]</scope>
    <source>
        <strain evidence="3 4">H050680373</strain>
    </source>
</reference>
<sequence>MPCPRFLFWMPAFVRARQRMAARAMLLGLASTCTLGACATLDDSHVPTAEATPAARPQPVKVAQASPRRAPSSIDGWASDGDVARYGIGVLAPALPMRVAPAAELEAHELPTDPCPDDDDVGLLCATALADPNAGPPEPDPAYALGLEAVDLGPGTKVQVVYGIAKPRKRWFASVGSQTGMVYGDRSWTYREVDGPSVAVGNLSTTALTWGSSAFAIGGLQLSSPAPSTTPAGTLQPGQFGYSSSIGRLNHTDMTATSGAVAYGPSVGTGSFRYGLTSDVTLEGQVQSAPSLAAHGLGTTYSAGEYGSMQAGITQSSYDAVGARRYRLGYSVDVIEDLKVGLITERTQNGFSDLATYQSGGAQPYSRNIYSAGVPVSGIGTLSGTYTLGNGLTPADDERRIGLVQSVQLAPTVQFALGADRDIVTGDYDVRANLSMPVDTFMRGRWWRR</sequence>
<dbReference type="Proteomes" id="UP000076848">
    <property type="component" value="Unassembled WGS sequence"/>
</dbReference>
<keyword evidence="4" id="KW-1185">Reference proteome</keyword>
<evidence type="ECO:0000256" key="2">
    <source>
        <dbReference type="SAM" id="SignalP"/>
    </source>
</evidence>
<dbReference type="EMBL" id="FKIF01000001">
    <property type="protein sequence ID" value="SAI65728.1"/>
    <property type="molecule type" value="Genomic_DNA"/>
</dbReference>
<feature type="signal peptide" evidence="2">
    <location>
        <begin position="1"/>
        <end position="39"/>
    </location>
</feature>
<name>A0A157S5M8_9BORD</name>
<proteinExistence type="predicted"/>
<accession>A0A157S5M8</accession>
<organism evidence="3 4">
    <name type="scientific">Bordetella ansorpii</name>
    <dbReference type="NCBI Taxonomy" id="288768"/>
    <lineage>
        <taxon>Bacteria</taxon>
        <taxon>Pseudomonadati</taxon>
        <taxon>Pseudomonadota</taxon>
        <taxon>Betaproteobacteria</taxon>
        <taxon>Burkholderiales</taxon>
        <taxon>Alcaligenaceae</taxon>
        <taxon>Bordetella</taxon>
    </lineage>
</organism>
<dbReference type="AlphaFoldDB" id="A0A157S5M8"/>
<evidence type="ECO:0000313" key="3">
    <source>
        <dbReference type="EMBL" id="SAI65728.1"/>
    </source>
</evidence>
<dbReference type="STRING" id="288768.SAMEA3906486_00480"/>
<evidence type="ECO:0000256" key="1">
    <source>
        <dbReference type="SAM" id="MobiDB-lite"/>
    </source>
</evidence>
<gene>
    <name evidence="3" type="ORF">SAMEA3906486_00480</name>
</gene>
<feature type="region of interest" description="Disordered" evidence="1">
    <location>
        <begin position="50"/>
        <end position="76"/>
    </location>
</feature>